<keyword evidence="1" id="KW-0472">Membrane</keyword>
<dbReference type="GO" id="GO:0008270">
    <property type="term" value="F:zinc ion binding"/>
    <property type="evidence" value="ECO:0007669"/>
    <property type="project" value="InterPro"/>
</dbReference>
<feature type="transmembrane region" description="Helical" evidence="1">
    <location>
        <begin position="576"/>
        <end position="597"/>
    </location>
</feature>
<feature type="transmembrane region" description="Helical" evidence="1">
    <location>
        <begin position="243"/>
        <end position="262"/>
    </location>
</feature>
<dbReference type="OrthoDB" id="100605at2"/>
<dbReference type="STRING" id="1077936.SAMN05421545_2014"/>
<gene>
    <name evidence="3" type="ORF">SAMN05421545_2014</name>
</gene>
<keyword evidence="1" id="KW-0812">Transmembrane</keyword>
<dbReference type="EMBL" id="FTNM01000002">
    <property type="protein sequence ID" value="SIQ98996.1"/>
    <property type="molecule type" value="Genomic_DNA"/>
</dbReference>
<evidence type="ECO:0000313" key="4">
    <source>
        <dbReference type="Proteomes" id="UP000185924"/>
    </source>
</evidence>
<dbReference type="PANTHER" id="PTHR11533">
    <property type="entry name" value="PROTEASE M1 ZINC METALLOPROTEASE"/>
    <property type="match status" value="1"/>
</dbReference>
<dbReference type="InterPro" id="IPR050344">
    <property type="entry name" value="Peptidase_M1_aminopeptidases"/>
</dbReference>
<protein>
    <submittedName>
        <fullName evidence="3">Peptidase family M1</fullName>
    </submittedName>
</protein>
<dbReference type="GO" id="GO:0042277">
    <property type="term" value="F:peptide binding"/>
    <property type="evidence" value="ECO:0007669"/>
    <property type="project" value="TreeGrafter"/>
</dbReference>
<dbReference type="Pfam" id="PF01433">
    <property type="entry name" value="Peptidase_M1"/>
    <property type="match status" value="1"/>
</dbReference>
<feature type="transmembrane region" description="Helical" evidence="1">
    <location>
        <begin position="327"/>
        <end position="344"/>
    </location>
</feature>
<feature type="transmembrane region" description="Helical" evidence="1">
    <location>
        <begin position="46"/>
        <end position="68"/>
    </location>
</feature>
<feature type="transmembrane region" description="Helical" evidence="1">
    <location>
        <begin position="458"/>
        <end position="479"/>
    </location>
</feature>
<dbReference type="Proteomes" id="UP000185924">
    <property type="component" value="Unassembled WGS sequence"/>
</dbReference>
<dbReference type="RefSeq" id="WP_076421962.1">
    <property type="nucleotide sequence ID" value="NZ_FTNM01000002.1"/>
</dbReference>
<dbReference type="GO" id="GO:0043171">
    <property type="term" value="P:peptide catabolic process"/>
    <property type="evidence" value="ECO:0007669"/>
    <property type="project" value="TreeGrafter"/>
</dbReference>
<evidence type="ECO:0000256" key="1">
    <source>
        <dbReference type="SAM" id="Phobius"/>
    </source>
</evidence>
<dbReference type="GO" id="GO:0016020">
    <property type="term" value="C:membrane"/>
    <property type="evidence" value="ECO:0007669"/>
    <property type="project" value="TreeGrafter"/>
</dbReference>
<feature type="transmembrane region" description="Helical" evidence="1">
    <location>
        <begin position="21"/>
        <end position="40"/>
    </location>
</feature>
<dbReference type="GO" id="GO:0005737">
    <property type="term" value="C:cytoplasm"/>
    <property type="evidence" value="ECO:0007669"/>
    <property type="project" value="TreeGrafter"/>
</dbReference>
<dbReference type="GO" id="GO:0070006">
    <property type="term" value="F:metalloaminopeptidase activity"/>
    <property type="evidence" value="ECO:0007669"/>
    <property type="project" value="TreeGrafter"/>
</dbReference>
<feature type="transmembrane region" description="Helical" evidence="1">
    <location>
        <begin position="412"/>
        <end position="438"/>
    </location>
</feature>
<feature type="transmembrane region" description="Helical" evidence="1">
    <location>
        <begin position="491"/>
        <end position="513"/>
    </location>
</feature>
<accession>A0A1N6X9I9</accession>
<keyword evidence="4" id="KW-1185">Reference proteome</keyword>
<proteinExistence type="predicted"/>
<dbReference type="Gene3D" id="1.10.390.10">
    <property type="entry name" value="Neutral Protease Domain 2"/>
    <property type="match status" value="1"/>
</dbReference>
<evidence type="ECO:0000313" key="3">
    <source>
        <dbReference type="EMBL" id="SIQ98996.1"/>
    </source>
</evidence>
<feature type="domain" description="Peptidase M1 membrane alanine aminopeptidase" evidence="2">
    <location>
        <begin position="881"/>
        <end position="1083"/>
    </location>
</feature>
<feature type="transmembrane region" description="Helical" evidence="1">
    <location>
        <begin position="106"/>
        <end position="130"/>
    </location>
</feature>
<feature type="transmembrane region" description="Helical" evidence="1">
    <location>
        <begin position="533"/>
        <end position="555"/>
    </location>
</feature>
<dbReference type="GO" id="GO:0005615">
    <property type="term" value="C:extracellular space"/>
    <property type="evidence" value="ECO:0007669"/>
    <property type="project" value="TreeGrafter"/>
</dbReference>
<feature type="transmembrane region" description="Helical" evidence="1">
    <location>
        <begin position="374"/>
        <end position="392"/>
    </location>
</feature>
<sequence>MKFRKIFQMEFAYQIRSISTWLYFCIVAVLAFLWVIANYLSDAREGYFLLNAPIVIAAVTALCILFWLPLGGSVAGDAAARDVQTRMHSLTYTTPTSKVTYLGGRFLAACLLNLIVLLSIPLSIFFSLYFTGVESEVMGPFRLTAYLTSFFYLLVPNIFIVTAIQFSLAALTRRAMASYLGGVLLFMCAFVLELVLQDAKAWANLIDPINFSFVLNQMSGEWSPLEMNTRLLVMEGPLLVNRLLWLSIAVGLLAFTHSRFRFVQPATSIGKKQLTQSVTNLPEREWLKWRPEHTLTQIRGVFGFTTHIQQLRVITLKSFLQLAKSRIGLLLLLVLALVVGLTIPENIEAKDVPLLPGTDQVINFLTAPLVEIKSFWILITLLTIFYTGELVWKEREAGINEITNATPVPEWVLFLSRFLALSFMLLIWLAFLMTAGIVAQKTIGGAPVEIGLYMKTLFGLQLVECLLFALLALVVHVLVNQKYLGHFFTLLAYGFIAFAPSLGISHKLLIYSASPAWSHTHMAGFNLSLEPWLWFKLYWLSWALLLAVVAKLCWVRGRDEKLRSRLNLVKGRITRPTIVAATVAVAGILGFGGFVFYNTNILNNYLSASEKAELQAQYEKLYAKYSLIPQPRQTSASLQVELYPEKRTATVKGIYLLVNQHREPIDAIHIATAPGVETKAITLDQSAASSLKDEALGYHIYTLQKPLQPGDSLQLSFEVQVGGRGFTNSGTDVSVTPRSTNFRNYEWLPAIGYQSYRELDDAVSRKEYGLAPRPATPSLYDVEARHNSPFAERILFEAVVGTDADQVVVAPGELQRTWTEGERRYFHYATDAPIRNEYYFFSANYAVHEGKWKNTAGGSGEEVSIQIYYDPGQTLNLKRMMKSVQASLEYYSRQFGAYPHRSIRFVAYPGYGFGNHAAPVNITAGEAFFLMNPDKDKRNFDLVTAVVAHEVAHQWWGNQLDPAHAEGAGLLSESLAWYSAMGVLEEHYGPEHQKRLRSFLLEENENPKTRAAVPLLQANDWYQNYRKGPFALYALSQYIGRDKVNGALRTLLQKHGSGQSPLATSLDLYQELQAVTPDSLQALLHDLFEKNTFWELSTKQATTRQVQPGKWQVTLDVQARKFVVDSIGVETSLQMKDWIEVSVFAPAKSDQSQGEVLYQKKHFINSDKQTITVMVQRKPARAGIDPDNLLIDWELNDNIVEVQLGKTVH</sequence>
<keyword evidence="1" id="KW-1133">Transmembrane helix</keyword>
<dbReference type="AlphaFoldDB" id="A0A1N6X9I9"/>
<feature type="transmembrane region" description="Helical" evidence="1">
    <location>
        <begin position="150"/>
        <end position="171"/>
    </location>
</feature>
<dbReference type="InterPro" id="IPR014782">
    <property type="entry name" value="Peptidase_M1_dom"/>
</dbReference>
<reference evidence="4" key="1">
    <citation type="submission" date="2017-01" db="EMBL/GenBank/DDBJ databases">
        <authorList>
            <person name="Varghese N."/>
            <person name="Submissions S."/>
        </authorList>
    </citation>
    <scope>NUCLEOTIDE SEQUENCE [LARGE SCALE GENOMIC DNA]</scope>
    <source>
        <strain evidence="4">DM9</strain>
    </source>
</reference>
<dbReference type="PANTHER" id="PTHR11533:SF174">
    <property type="entry name" value="PUROMYCIN-SENSITIVE AMINOPEPTIDASE-RELATED"/>
    <property type="match status" value="1"/>
</dbReference>
<name>A0A1N6X9I9_9BACT</name>
<dbReference type="SUPFAM" id="SSF55486">
    <property type="entry name" value="Metalloproteases ('zincins'), catalytic domain"/>
    <property type="match status" value="1"/>
</dbReference>
<organism evidence="3 4">
    <name type="scientific">Pontibacter lucknowensis</name>
    <dbReference type="NCBI Taxonomy" id="1077936"/>
    <lineage>
        <taxon>Bacteria</taxon>
        <taxon>Pseudomonadati</taxon>
        <taxon>Bacteroidota</taxon>
        <taxon>Cytophagia</taxon>
        <taxon>Cytophagales</taxon>
        <taxon>Hymenobacteraceae</taxon>
        <taxon>Pontibacter</taxon>
    </lineage>
</organism>
<feature type="transmembrane region" description="Helical" evidence="1">
    <location>
        <begin position="178"/>
        <end position="196"/>
    </location>
</feature>
<evidence type="ECO:0000259" key="2">
    <source>
        <dbReference type="Pfam" id="PF01433"/>
    </source>
</evidence>
<dbReference type="InterPro" id="IPR027268">
    <property type="entry name" value="Peptidase_M4/M1_CTD_sf"/>
</dbReference>